<evidence type="ECO:0000313" key="2">
    <source>
        <dbReference type="EMBL" id="KAH0959348.1"/>
    </source>
</evidence>
<reference evidence="2" key="1">
    <citation type="submission" date="2021-09" db="EMBL/GenBank/DDBJ databases">
        <title>A high-quality genome of the endoparasitic fungus Hirsutella rhossiliensis with a comparison of Hirsutella genomes reveals transposable elements contributing to genome size variation.</title>
        <authorList>
            <person name="Lin R."/>
            <person name="Jiao Y."/>
            <person name="Sun X."/>
            <person name="Ling J."/>
            <person name="Xie B."/>
            <person name="Cheng X."/>
        </authorList>
    </citation>
    <scope>NUCLEOTIDE SEQUENCE</scope>
    <source>
        <strain evidence="2">HR02</strain>
    </source>
</reference>
<feature type="region of interest" description="Disordered" evidence="1">
    <location>
        <begin position="125"/>
        <end position="155"/>
    </location>
</feature>
<dbReference type="GeneID" id="68358938"/>
<feature type="compositionally biased region" description="Basic and acidic residues" evidence="1">
    <location>
        <begin position="78"/>
        <end position="88"/>
    </location>
</feature>
<feature type="region of interest" description="Disordered" evidence="1">
    <location>
        <begin position="1"/>
        <end position="95"/>
    </location>
</feature>
<keyword evidence="3" id="KW-1185">Reference proteome</keyword>
<gene>
    <name evidence="2" type="ORF">HRG_09809</name>
</gene>
<proteinExistence type="predicted"/>
<organism evidence="2 3">
    <name type="scientific">Hirsutella rhossiliensis</name>
    <dbReference type="NCBI Taxonomy" id="111463"/>
    <lineage>
        <taxon>Eukaryota</taxon>
        <taxon>Fungi</taxon>
        <taxon>Dikarya</taxon>
        <taxon>Ascomycota</taxon>
        <taxon>Pezizomycotina</taxon>
        <taxon>Sordariomycetes</taxon>
        <taxon>Hypocreomycetidae</taxon>
        <taxon>Hypocreales</taxon>
        <taxon>Ophiocordycipitaceae</taxon>
        <taxon>Hirsutella</taxon>
    </lineage>
</organism>
<feature type="compositionally biased region" description="Basic and acidic residues" evidence="1">
    <location>
        <begin position="1"/>
        <end position="18"/>
    </location>
</feature>
<comment type="caution">
    <text evidence="2">The sequence shown here is derived from an EMBL/GenBank/DDBJ whole genome shotgun (WGS) entry which is preliminary data.</text>
</comment>
<dbReference type="AlphaFoldDB" id="A0A9P8MPI5"/>
<dbReference type="RefSeq" id="XP_044716861.1">
    <property type="nucleotide sequence ID" value="XM_044868280.1"/>
</dbReference>
<accession>A0A9P8MPI5</accession>
<dbReference type="EMBL" id="JAIZPD010000013">
    <property type="protein sequence ID" value="KAH0959348.1"/>
    <property type="molecule type" value="Genomic_DNA"/>
</dbReference>
<evidence type="ECO:0000256" key="1">
    <source>
        <dbReference type="SAM" id="MobiDB-lite"/>
    </source>
</evidence>
<evidence type="ECO:0000313" key="3">
    <source>
        <dbReference type="Proteomes" id="UP000824596"/>
    </source>
</evidence>
<name>A0A9P8MPI5_9HYPO</name>
<protein>
    <submittedName>
        <fullName evidence="2">Uncharacterized protein</fullName>
    </submittedName>
</protein>
<dbReference type="Proteomes" id="UP000824596">
    <property type="component" value="Unassembled WGS sequence"/>
</dbReference>
<sequence>MPSDRRANGQNLEAERGRRPPPPQSPRSAPADPYEFPDTSSNDAERRASDNAGTVEPHGIADVPNHSTENTTVPAVHSIEHVDPDPSRDQAAADANQLEDDIAWLSDASFEFDTSLLENLFAENNSEGRRSVTPDEPSTQVKPGDENNVVGVRSC</sequence>